<dbReference type="AlphaFoldDB" id="A0A9E7DIL8"/>
<gene>
    <name evidence="8 11" type="primary">pth</name>
    <name evidence="11" type="ORF">M1R53_04570</name>
</gene>
<feature type="binding site" evidence="8">
    <location>
        <position position="66"/>
    </location>
    <ligand>
        <name>tRNA</name>
        <dbReference type="ChEBI" id="CHEBI:17843"/>
    </ligand>
</feature>
<comment type="subcellular location">
    <subcellularLocation>
        <location evidence="8">Cytoplasm</location>
    </subcellularLocation>
</comment>
<keyword evidence="4 8" id="KW-0694">RNA-binding</keyword>
<accession>A0A9E7DIL8</accession>
<feature type="binding site" evidence="8">
    <location>
        <position position="64"/>
    </location>
    <ligand>
        <name>tRNA</name>
        <dbReference type="ChEBI" id="CHEBI:17843"/>
    </ligand>
</feature>
<dbReference type="RefSeq" id="WP_249242134.1">
    <property type="nucleotide sequence ID" value="NZ_CP096649.1"/>
</dbReference>
<comment type="subunit">
    <text evidence="8">Monomer.</text>
</comment>
<protein>
    <recommendedName>
        <fullName evidence="7 8">Peptidyl-tRNA hydrolase</fullName>
        <shortName evidence="8">Pth</shortName>
        <ecNumber evidence="1 8">3.1.1.29</ecNumber>
    </recommendedName>
</protein>
<comment type="function">
    <text evidence="8">Hydrolyzes ribosome-free peptidyl-tRNAs (with 1 or more amino acids incorporated), which drop off the ribosome during protein synthesis, or as a result of ribosome stalling.</text>
</comment>
<keyword evidence="3 8" id="KW-0378">Hydrolase</keyword>
<dbReference type="EC" id="3.1.1.29" evidence="1 8"/>
<evidence type="ECO:0000256" key="3">
    <source>
        <dbReference type="ARBA" id="ARBA00022801"/>
    </source>
</evidence>
<keyword evidence="2 8" id="KW-0820">tRNA-binding</keyword>
<name>A0A9E7DIL8_9FIRM</name>
<dbReference type="PANTHER" id="PTHR17224">
    <property type="entry name" value="PEPTIDYL-TRNA HYDROLASE"/>
    <property type="match status" value="1"/>
</dbReference>
<dbReference type="FunFam" id="3.40.50.1470:FF:000001">
    <property type="entry name" value="Peptidyl-tRNA hydrolase"/>
    <property type="match status" value="1"/>
</dbReference>
<dbReference type="Gene3D" id="3.40.50.1470">
    <property type="entry name" value="Peptidyl-tRNA hydrolase"/>
    <property type="match status" value="1"/>
</dbReference>
<dbReference type="InterPro" id="IPR018171">
    <property type="entry name" value="Pept_tRNA_hydro_CS"/>
</dbReference>
<dbReference type="GO" id="GO:0006515">
    <property type="term" value="P:protein quality control for misfolded or incompletely synthesized proteins"/>
    <property type="evidence" value="ECO:0007669"/>
    <property type="project" value="UniProtKB-UniRule"/>
</dbReference>
<dbReference type="NCBIfam" id="TIGR00447">
    <property type="entry name" value="pth"/>
    <property type="match status" value="1"/>
</dbReference>
<dbReference type="KEGG" id="fms:M1R53_04570"/>
<reference evidence="11" key="1">
    <citation type="submission" date="2022-04" db="EMBL/GenBank/DDBJ databases">
        <title>Complete genome sequences of Ezakiella coagulans and Fenollaria massiliensis.</title>
        <authorList>
            <person name="France M.T."/>
            <person name="Clifford J."/>
            <person name="Narina S."/>
            <person name="Rutt L."/>
            <person name="Ravel J."/>
        </authorList>
    </citation>
    <scope>NUCLEOTIDE SEQUENCE</scope>
    <source>
        <strain evidence="11">C0061C2</strain>
    </source>
</reference>
<dbReference type="EMBL" id="CP096649">
    <property type="protein sequence ID" value="UQK58517.1"/>
    <property type="molecule type" value="Genomic_DNA"/>
</dbReference>
<dbReference type="GO" id="GO:0000049">
    <property type="term" value="F:tRNA binding"/>
    <property type="evidence" value="ECO:0007669"/>
    <property type="project" value="UniProtKB-UniRule"/>
</dbReference>
<proteinExistence type="inferred from homology"/>
<evidence type="ECO:0000256" key="1">
    <source>
        <dbReference type="ARBA" id="ARBA00013260"/>
    </source>
</evidence>
<feature type="site" description="Discriminates between blocked and unblocked aminoacyl-tRNA" evidence="8">
    <location>
        <position position="9"/>
    </location>
</feature>
<dbReference type="Proteomes" id="UP000831151">
    <property type="component" value="Chromosome"/>
</dbReference>
<dbReference type="HAMAP" id="MF_00083">
    <property type="entry name" value="Pept_tRNA_hydro_bact"/>
    <property type="match status" value="1"/>
</dbReference>
<comment type="catalytic activity">
    <reaction evidence="6 8 9">
        <text>an N-acyl-L-alpha-aminoacyl-tRNA + H2O = an N-acyl-L-amino acid + a tRNA + H(+)</text>
        <dbReference type="Rhea" id="RHEA:54448"/>
        <dbReference type="Rhea" id="RHEA-COMP:10123"/>
        <dbReference type="Rhea" id="RHEA-COMP:13883"/>
        <dbReference type="ChEBI" id="CHEBI:15377"/>
        <dbReference type="ChEBI" id="CHEBI:15378"/>
        <dbReference type="ChEBI" id="CHEBI:59874"/>
        <dbReference type="ChEBI" id="CHEBI:78442"/>
        <dbReference type="ChEBI" id="CHEBI:138191"/>
        <dbReference type="EC" id="3.1.1.29"/>
    </reaction>
</comment>
<feature type="binding site" evidence="8">
    <location>
        <position position="14"/>
    </location>
    <ligand>
        <name>tRNA</name>
        <dbReference type="ChEBI" id="CHEBI:17843"/>
    </ligand>
</feature>
<evidence type="ECO:0000256" key="2">
    <source>
        <dbReference type="ARBA" id="ARBA00022555"/>
    </source>
</evidence>
<keyword evidence="8" id="KW-0963">Cytoplasm</keyword>
<evidence type="ECO:0000256" key="7">
    <source>
        <dbReference type="ARBA" id="ARBA00050038"/>
    </source>
</evidence>
<dbReference type="GO" id="GO:0004045">
    <property type="term" value="F:peptidyl-tRNA hydrolase activity"/>
    <property type="evidence" value="ECO:0007669"/>
    <property type="project" value="UniProtKB-UniRule"/>
</dbReference>
<comment type="similarity">
    <text evidence="5 8 10">Belongs to the PTH family.</text>
</comment>
<dbReference type="GO" id="GO:0005737">
    <property type="term" value="C:cytoplasm"/>
    <property type="evidence" value="ECO:0007669"/>
    <property type="project" value="UniProtKB-SubCell"/>
</dbReference>
<evidence type="ECO:0000256" key="5">
    <source>
        <dbReference type="ARBA" id="ARBA00038063"/>
    </source>
</evidence>
<evidence type="ECO:0000256" key="9">
    <source>
        <dbReference type="RuleBase" id="RU000673"/>
    </source>
</evidence>
<dbReference type="Pfam" id="PF01195">
    <property type="entry name" value="Pept_tRNA_hydro"/>
    <property type="match status" value="1"/>
</dbReference>
<dbReference type="InterPro" id="IPR036416">
    <property type="entry name" value="Pept_tRNA_hydro_sf"/>
</dbReference>
<evidence type="ECO:0000313" key="12">
    <source>
        <dbReference type="Proteomes" id="UP000831151"/>
    </source>
</evidence>
<evidence type="ECO:0000256" key="10">
    <source>
        <dbReference type="RuleBase" id="RU004320"/>
    </source>
</evidence>
<sequence length="187" mass="21186">MKLIVGLGNPGDRFDGTRHNAGFETIDILADELNVKLNNAKFHAQFGYTTYNGDKLYLMKPMTYMNESGIAIREFMAYYKLDIKDLIVIVDDIDINFATLRIKKSGSAGTHNGLKSIVYQLNNDKFTRVKIGVGNKPEHFDLADFVLSRYSKEEKVDIEKTYKNAAKACLCILDKGEDYAMNMYNGK</sequence>
<dbReference type="PROSITE" id="PS01196">
    <property type="entry name" value="PEPT_TRNA_HYDROL_2"/>
    <property type="match status" value="1"/>
</dbReference>
<dbReference type="InterPro" id="IPR001328">
    <property type="entry name" value="Pept_tRNA_hydro"/>
</dbReference>
<feature type="active site" description="Proton acceptor" evidence="8">
    <location>
        <position position="19"/>
    </location>
</feature>
<evidence type="ECO:0000256" key="8">
    <source>
        <dbReference type="HAMAP-Rule" id="MF_00083"/>
    </source>
</evidence>
<feature type="site" description="Stabilizes the basic form of H active site to accept a proton" evidence="8">
    <location>
        <position position="91"/>
    </location>
</feature>
<organism evidence="11 12">
    <name type="scientific">Fenollaria massiliensis</name>
    <dbReference type="NCBI Taxonomy" id="938288"/>
    <lineage>
        <taxon>Bacteria</taxon>
        <taxon>Bacillati</taxon>
        <taxon>Bacillota</taxon>
        <taxon>Clostridia</taxon>
        <taxon>Eubacteriales</taxon>
        <taxon>Fenollaria</taxon>
    </lineage>
</organism>
<evidence type="ECO:0000256" key="6">
    <source>
        <dbReference type="ARBA" id="ARBA00048707"/>
    </source>
</evidence>
<dbReference type="PANTHER" id="PTHR17224:SF1">
    <property type="entry name" value="PEPTIDYL-TRNA HYDROLASE"/>
    <property type="match status" value="1"/>
</dbReference>
<evidence type="ECO:0000256" key="4">
    <source>
        <dbReference type="ARBA" id="ARBA00022884"/>
    </source>
</evidence>
<dbReference type="SUPFAM" id="SSF53178">
    <property type="entry name" value="Peptidyl-tRNA hydrolase-like"/>
    <property type="match status" value="1"/>
</dbReference>
<dbReference type="GO" id="GO:0072344">
    <property type="term" value="P:rescue of stalled ribosome"/>
    <property type="evidence" value="ECO:0007669"/>
    <property type="project" value="UniProtKB-UniRule"/>
</dbReference>
<keyword evidence="12" id="KW-1185">Reference proteome</keyword>
<feature type="binding site" evidence="8">
    <location>
        <position position="112"/>
    </location>
    <ligand>
        <name>tRNA</name>
        <dbReference type="ChEBI" id="CHEBI:17843"/>
    </ligand>
</feature>
<dbReference type="CDD" id="cd00462">
    <property type="entry name" value="PTH"/>
    <property type="match status" value="1"/>
</dbReference>
<comment type="function">
    <text evidence="8">Catalyzes the release of premature peptidyl moieties from peptidyl-tRNA molecules trapped in stalled 50S ribosomal subunits, and thus maintains levels of free tRNAs and 50S ribosomes.</text>
</comment>
<evidence type="ECO:0000313" key="11">
    <source>
        <dbReference type="EMBL" id="UQK58517.1"/>
    </source>
</evidence>
<dbReference type="PROSITE" id="PS01195">
    <property type="entry name" value="PEPT_TRNA_HYDROL_1"/>
    <property type="match status" value="1"/>
</dbReference>